<dbReference type="Gene3D" id="2.120.10.70">
    <property type="entry name" value="Fucose-specific lectin"/>
    <property type="match status" value="2"/>
</dbReference>
<dbReference type="SUPFAM" id="SSF51261">
    <property type="entry name" value="Duplicated hybrid motif"/>
    <property type="match status" value="1"/>
</dbReference>
<comment type="caution">
    <text evidence="4">The sequence shown here is derived from an EMBL/GenBank/DDBJ whole genome shotgun (WGS) entry which is preliminary data.</text>
</comment>
<evidence type="ECO:0000313" key="4">
    <source>
        <dbReference type="EMBL" id="KOG32394.1"/>
    </source>
</evidence>
<organism evidence="4 5">
    <name type="scientific">Streptomyces viridochromogenes</name>
    <dbReference type="NCBI Taxonomy" id="1938"/>
    <lineage>
        <taxon>Bacteria</taxon>
        <taxon>Bacillati</taxon>
        <taxon>Actinomycetota</taxon>
        <taxon>Actinomycetes</taxon>
        <taxon>Kitasatosporales</taxon>
        <taxon>Streptomycetaceae</taxon>
        <taxon>Streptomyces</taxon>
    </lineage>
</organism>
<feature type="signal peptide" evidence="1">
    <location>
        <begin position="1"/>
        <end position="32"/>
    </location>
</feature>
<dbReference type="GO" id="GO:0004222">
    <property type="term" value="F:metalloendopeptidase activity"/>
    <property type="evidence" value="ECO:0007669"/>
    <property type="project" value="TreeGrafter"/>
</dbReference>
<dbReference type="OrthoDB" id="1099523at2"/>
<evidence type="ECO:0000256" key="1">
    <source>
        <dbReference type="SAM" id="SignalP"/>
    </source>
</evidence>
<dbReference type="PATRIC" id="fig|1938.6.peg.2048"/>
<dbReference type="EMBL" id="LGUP01000063">
    <property type="protein sequence ID" value="KOG32394.1"/>
    <property type="molecule type" value="Genomic_DNA"/>
</dbReference>
<dbReference type="CDD" id="cd12797">
    <property type="entry name" value="M23_peptidase"/>
    <property type="match status" value="1"/>
</dbReference>
<dbReference type="PANTHER" id="PTHR21666:SF270">
    <property type="entry name" value="MUREIN HYDROLASE ACTIVATOR ENVC"/>
    <property type="match status" value="1"/>
</dbReference>
<evidence type="ECO:0000259" key="2">
    <source>
        <dbReference type="Pfam" id="PF01551"/>
    </source>
</evidence>
<dbReference type="PANTHER" id="PTHR21666">
    <property type="entry name" value="PEPTIDASE-RELATED"/>
    <property type="match status" value="1"/>
</dbReference>
<dbReference type="InterPro" id="IPR011055">
    <property type="entry name" value="Dup_hybrid_motif"/>
</dbReference>
<dbReference type="SUPFAM" id="SSF89372">
    <property type="entry name" value="Fucose-specific lectin"/>
    <property type="match status" value="2"/>
</dbReference>
<accession>A0A0L8L2T9</accession>
<dbReference type="Pfam" id="PF01551">
    <property type="entry name" value="Peptidase_M23"/>
    <property type="match status" value="1"/>
</dbReference>
<feature type="domain" description="M23ase beta-sheet core" evidence="2">
    <location>
        <begin position="57"/>
        <end position="143"/>
    </location>
</feature>
<evidence type="ECO:0000259" key="3">
    <source>
        <dbReference type="Pfam" id="PF26607"/>
    </source>
</evidence>
<dbReference type="InterPro" id="IPR058502">
    <property type="entry name" value="PLL-like_beta-prop"/>
</dbReference>
<keyword evidence="1" id="KW-0732">Signal</keyword>
<dbReference type="CDD" id="cd22954">
    <property type="entry name" value="PLL_lectin"/>
    <property type="match status" value="1"/>
</dbReference>
<protein>
    <submittedName>
        <fullName evidence="4">Peptidase M23</fullName>
    </submittedName>
</protein>
<dbReference type="Gene3D" id="2.70.70.10">
    <property type="entry name" value="Glucose Permease (Domain IIA)"/>
    <property type="match status" value="1"/>
</dbReference>
<reference evidence="4 5" key="1">
    <citation type="submission" date="2015-06" db="EMBL/GenBank/DDBJ databases">
        <authorList>
            <person name="Hoefler B.C."/>
            <person name="Straight P.D."/>
        </authorList>
    </citation>
    <scope>NUCLEOTIDE SEQUENCE [LARGE SCALE GENOMIC DNA]</scope>
    <source>
        <strain evidence="4 5">NRRL 3427</strain>
    </source>
</reference>
<proteinExistence type="predicted"/>
<gene>
    <name evidence="4" type="ORF">ADK34_09340</name>
</gene>
<dbReference type="InterPro" id="IPR050570">
    <property type="entry name" value="Cell_wall_metabolism_enzyme"/>
</dbReference>
<feature type="chain" id="PRO_5005585733" evidence="1">
    <location>
        <begin position="33"/>
        <end position="506"/>
    </location>
</feature>
<name>A0A0L8L2T9_STRVR</name>
<dbReference type="RefSeq" id="WP_033206861.1">
    <property type="nucleotide sequence ID" value="NZ_LGUP01000063.1"/>
</dbReference>
<dbReference type="Pfam" id="PF26607">
    <property type="entry name" value="DUF8189"/>
    <property type="match status" value="1"/>
</dbReference>
<dbReference type="InterPro" id="IPR006311">
    <property type="entry name" value="TAT_signal"/>
</dbReference>
<sequence>MLPGLSRRVLSRVLAAAAALLPVPVAATPATAGPAGATGPVLACPTAGFVSQPFHAGHNGVDIANDVGTPIHAVADGEVTISGYTGDYGQWIRVRHPDGRTSEYGHMSRRDVSVGDRVTAGQQIALMGAEGNSDGPHLHLRIWGDLSYSYGIDPEVYLAEGGVILPCVPGSGPRPAPLVYPAESGRVVSARSADGRLEVFSAGADGVHHAWQREANRDWSEWEALGGPGDAQLAIAPDADGRLELFAIDGNTFRHRYQLSPSGGWSGWEDFGGGGHDIAAGVNADGRIEVFASGPAGVFHRYQLAPNGGWSAWEATGGGPAAGRIEMEKSPDGRLEVFALNGSSFQHLYQTAPNGGWSAWGDFGVGGHDLTVDHNADGRIEVFASGPIGVFHKYQTGPTSWSGWEGTGGPADAQLSSERTADGRVEVFAMNGRTAVHTWQTGVNAPYGAWEPFGGGGTEVTATSNADGRIEVFGTNPTGTYHIWQTGFAAWSPWGWVNGTAGPGLD</sequence>
<dbReference type="AlphaFoldDB" id="A0A0L8L2T9"/>
<dbReference type="Proteomes" id="UP000037023">
    <property type="component" value="Unassembled WGS sequence"/>
</dbReference>
<evidence type="ECO:0000313" key="5">
    <source>
        <dbReference type="Proteomes" id="UP000037023"/>
    </source>
</evidence>
<feature type="domain" description="PLL-like beta propeller" evidence="3">
    <location>
        <begin position="183"/>
        <end position="500"/>
    </location>
</feature>
<dbReference type="PROSITE" id="PS51318">
    <property type="entry name" value="TAT"/>
    <property type="match status" value="1"/>
</dbReference>
<dbReference type="InterPro" id="IPR016047">
    <property type="entry name" value="M23ase_b-sheet_dom"/>
</dbReference>